<dbReference type="Proteomes" id="UP000482155">
    <property type="component" value="Unassembled WGS sequence"/>
</dbReference>
<keyword evidence="2" id="KW-1185">Reference proteome</keyword>
<dbReference type="EMBL" id="JAAIVB010000011">
    <property type="protein sequence ID" value="NEX60171.1"/>
    <property type="molecule type" value="Genomic_DNA"/>
</dbReference>
<name>A0A6B3SH39_9BURK</name>
<evidence type="ECO:0000313" key="1">
    <source>
        <dbReference type="EMBL" id="NEX60171.1"/>
    </source>
</evidence>
<accession>A0A6B3SH39</accession>
<gene>
    <name evidence="1" type="ORF">G3574_03680</name>
</gene>
<evidence type="ECO:0000313" key="2">
    <source>
        <dbReference type="Proteomes" id="UP000482155"/>
    </source>
</evidence>
<organism evidence="1 2">
    <name type="scientific">Noviherbaspirillum galbum</name>
    <dbReference type="NCBI Taxonomy" id="2709383"/>
    <lineage>
        <taxon>Bacteria</taxon>
        <taxon>Pseudomonadati</taxon>
        <taxon>Pseudomonadota</taxon>
        <taxon>Betaproteobacteria</taxon>
        <taxon>Burkholderiales</taxon>
        <taxon>Oxalobacteraceae</taxon>
        <taxon>Noviherbaspirillum</taxon>
    </lineage>
</organism>
<comment type="caution">
    <text evidence="1">The sequence shown here is derived from an EMBL/GenBank/DDBJ whole genome shotgun (WGS) entry which is preliminary data.</text>
</comment>
<sequence>MMRDVAKQAYEATKIGATGWMRPDATKGETLEGFQSVFHSAQAMQDAGLILIQQVHRESASGKKLIDAIQFMRAK</sequence>
<dbReference type="AlphaFoldDB" id="A0A6B3SH39"/>
<dbReference type="RefSeq" id="WP_163960671.1">
    <property type="nucleotide sequence ID" value="NZ_JAAIVB010000011.1"/>
</dbReference>
<reference evidence="1 2" key="1">
    <citation type="submission" date="2020-02" db="EMBL/GenBank/DDBJ databases">
        <authorList>
            <person name="Kim M.K."/>
        </authorList>
    </citation>
    <scope>NUCLEOTIDE SEQUENCE [LARGE SCALE GENOMIC DNA]</scope>
    <source>
        <strain evidence="1 2">17J57-3</strain>
    </source>
</reference>
<protein>
    <submittedName>
        <fullName evidence="1">Uncharacterized protein</fullName>
    </submittedName>
</protein>
<proteinExistence type="predicted"/>